<name>A0A150PZS6_SORCE</name>
<evidence type="ECO:0008006" key="3">
    <source>
        <dbReference type="Google" id="ProtNLM"/>
    </source>
</evidence>
<reference evidence="1 2" key="1">
    <citation type="submission" date="2014-02" db="EMBL/GenBank/DDBJ databases">
        <title>The small core and large imbalanced accessory genome model reveals a collaborative survival strategy of Sorangium cellulosum strains in nature.</title>
        <authorList>
            <person name="Han K."/>
            <person name="Peng R."/>
            <person name="Blom J."/>
            <person name="Li Y.-Z."/>
        </authorList>
    </citation>
    <scope>NUCLEOTIDE SEQUENCE [LARGE SCALE GENOMIC DNA]</scope>
    <source>
        <strain evidence="1 2">So0008-312</strain>
    </source>
</reference>
<sequence>MSAYVVSRPVWRRFRPRFLARAAAHVRAGGHAAIVLPDDKVDLLLSVDAKGELTELGLWSLLSIEQQRFRRVTEGPAQGLATARVKRQYEGSVLDWCERDSVHPGAVREVALDCLECGACCHDANVVLDDADLSRWRVAGRGDLAGRAYVQRARDGKITLRFAASGRCQHLCEDRRCAIYELRPDNCRAFVVGSEACLSAREETLGLRDGASPADAAR</sequence>
<dbReference type="RefSeq" id="WP_061613205.1">
    <property type="nucleotide sequence ID" value="NZ_JEMA01001224.1"/>
</dbReference>
<dbReference type="AlphaFoldDB" id="A0A150PZS6"/>
<dbReference type="Proteomes" id="UP000075260">
    <property type="component" value="Unassembled WGS sequence"/>
</dbReference>
<dbReference type="EMBL" id="JEMA01001224">
    <property type="protein sequence ID" value="KYF61073.1"/>
    <property type="molecule type" value="Genomic_DNA"/>
</dbReference>
<comment type="caution">
    <text evidence="1">The sequence shown here is derived from an EMBL/GenBank/DDBJ whole genome shotgun (WGS) entry which is preliminary data.</text>
</comment>
<evidence type="ECO:0000313" key="1">
    <source>
        <dbReference type="EMBL" id="KYF61073.1"/>
    </source>
</evidence>
<dbReference type="Pfam" id="PF03692">
    <property type="entry name" value="CxxCxxCC"/>
    <property type="match status" value="1"/>
</dbReference>
<dbReference type="InterPro" id="IPR005358">
    <property type="entry name" value="Puta_zinc/iron-chelating_dom"/>
</dbReference>
<dbReference type="OrthoDB" id="5458353at2"/>
<proteinExistence type="predicted"/>
<organism evidence="1 2">
    <name type="scientific">Sorangium cellulosum</name>
    <name type="common">Polyangium cellulosum</name>
    <dbReference type="NCBI Taxonomy" id="56"/>
    <lineage>
        <taxon>Bacteria</taxon>
        <taxon>Pseudomonadati</taxon>
        <taxon>Myxococcota</taxon>
        <taxon>Polyangia</taxon>
        <taxon>Polyangiales</taxon>
        <taxon>Polyangiaceae</taxon>
        <taxon>Sorangium</taxon>
    </lineage>
</organism>
<protein>
    <recommendedName>
        <fullName evidence="3">YkgJ family cysteine cluster protein</fullName>
    </recommendedName>
</protein>
<accession>A0A150PZS6</accession>
<evidence type="ECO:0000313" key="2">
    <source>
        <dbReference type="Proteomes" id="UP000075260"/>
    </source>
</evidence>
<gene>
    <name evidence="1" type="ORF">BE15_30910</name>
</gene>